<proteinExistence type="predicted"/>
<dbReference type="AlphaFoldDB" id="A0A1G7BNN6"/>
<gene>
    <name evidence="1" type="ORF">SAMN05421538_105156</name>
</gene>
<dbReference type="OrthoDB" id="6445402at2"/>
<sequence length="227" mass="24899">MTIHQRTDSDGITHQVWAQRQPASCAIASMWMAKSIAQQMTLAEGEWALAARTFSFVVKGFCLGEVALGDWNAVSIPAPQTFMPSSEKSRQNQNTMANMYGSFGTSVSQLIAALRAQSLRVELQESKHLLHQLLVTNTPSHHLEPLALPVDPLKLSDDRPAISFLHWIYQAHRVGGHFVVAAREARNGRIVFLEPWGGVVREVPNNGTYPGGGAARGVFSTHLYLSA</sequence>
<accession>A0A1G7BNN6</accession>
<evidence type="ECO:0000313" key="2">
    <source>
        <dbReference type="Proteomes" id="UP000199344"/>
    </source>
</evidence>
<evidence type="ECO:0000313" key="1">
    <source>
        <dbReference type="EMBL" id="SDE28738.1"/>
    </source>
</evidence>
<dbReference type="EMBL" id="FNAH01000005">
    <property type="protein sequence ID" value="SDE28738.1"/>
    <property type="molecule type" value="Genomic_DNA"/>
</dbReference>
<protein>
    <submittedName>
        <fullName evidence="1">Uncharacterized protein</fullName>
    </submittedName>
</protein>
<dbReference type="RefSeq" id="WP_090523497.1">
    <property type="nucleotide sequence ID" value="NZ_FNAH01000005.1"/>
</dbReference>
<name>A0A1G7BNN6_9RHOB</name>
<dbReference type="STRING" id="591205.SAMN05421538_105156"/>
<dbReference type="Proteomes" id="UP000199344">
    <property type="component" value="Unassembled WGS sequence"/>
</dbReference>
<keyword evidence="2" id="KW-1185">Reference proteome</keyword>
<reference evidence="1 2" key="1">
    <citation type="submission" date="2016-10" db="EMBL/GenBank/DDBJ databases">
        <authorList>
            <person name="de Groot N.N."/>
        </authorList>
    </citation>
    <scope>NUCLEOTIDE SEQUENCE [LARGE SCALE GENOMIC DNA]</scope>
    <source>
        <strain evidence="1 2">DSM 22220</strain>
    </source>
</reference>
<organism evidence="1 2">
    <name type="scientific">Paracoccus isoporae</name>
    <dbReference type="NCBI Taxonomy" id="591205"/>
    <lineage>
        <taxon>Bacteria</taxon>
        <taxon>Pseudomonadati</taxon>
        <taxon>Pseudomonadota</taxon>
        <taxon>Alphaproteobacteria</taxon>
        <taxon>Rhodobacterales</taxon>
        <taxon>Paracoccaceae</taxon>
        <taxon>Paracoccus</taxon>
    </lineage>
</organism>